<proteinExistence type="predicted"/>
<name>A0A6C0HWR3_9ZZZZ</name>
<sequence>MSFFKGYSMKSHKYDTLNSLKRLTPAQIITINPTDIGSNIRDRNPDSTELNPEQEIALDRLLDIKASPTLRIDILQFFINNHGDDTGIVSAKISELIQDTDQSLQQTESKLAKLESKQGTELAKQEAELAKQALDADILLQRQYALPQRQYALPQRQYAVPSQRQQYLQQEQDAINFDEDVNELIQDTTHEVNEANTAKLRKNIDFNEELGKAQGRLASLGGKSKKHKKSRNHKKSKKHKKGKSRKHKKSKKSKKRKTRK</sequence>
<feature type="compositionally biased region" description="Basic residues" evidence="1">
    <location>
        <begin position="223"/>
        <end position="260"/>
    </location>
</feature>
<dbReference type="AlphaFoldDB" id="A0A6C0HWR3"/>
<reference evidence="2" key="1">
    <citation type="journal article" date="2020" name="Nature">
        <title>Giant virus diversity and host interactions through global metagenomics.</title>
        <authorList>
            <person name="Schulz F."/>
            <person name="Roux S."/>
            <person name="Paez-Espino D."/>
            <person name="Jungbluth S."/>
            <person name="Walsh D.A."/>
            <person name="Denef V.J."/>
            <person name="McMahon K.D."/>
            <person name="Konstantinidis K.T."/>
            <person name="Eloe-Fadrosh E.A."/>
            <person name="Kyrpides N.C."/>
            <person name="Woyke T."/>
        </authorList>
    </citation>
    <scope>NUCLEOTIDE SEQUENCE</scope>
    <source>
        <strain evidence="2">GVMAG-M-3300023184-178</strain>
    </source>
</reference>
<feature type="region of interest" description="Disordered" evidence="1">
    <location>
        <begin position="214"/>
        <end position="260"/>
    </location>
</feature>
<evidence type="ECO:0000313" key="2">
    <source>
        <dbReference type="EMBL" id="QHT84850.1"/>
    </source>
</evidence>
<accession>A0A6C0HWR3</accession>
<dbReference type="EMBL" id="MN740028">
    <property type="protein sequence ID" value="QHT84850.1"/>
    <property type="molecule type" value="Genomic_DNA"/>
</dbReference>
<protein>
    <submittedName>
        <fullName evidence="2">Uncharacterized protein</fullName>
    </submittedName>
</protein>
<organism evidence="2">
    <name type="scientific">viral metagenome</name>
    <dbReference type="NCBI Taxonomy" id="1070528"/>
    <lineage>
        <taxon>unclassified sequences</taxon>
        <taxon>metagenomes</taxon>
        <taxon>organismal metagenomes</taxon>
    </lineage>
</organism>
<evidence type="ECO:0000256" key="1">
    <source>
        <dbReference type="SAM" id="MobiDB-lite"/>
    </source>
</evidence>